<evidence type="ECO:0000256" key="1">
    <source>
        <dbReference type="SAM" id="SignalP"/>
    </source>
</evidence>
<dbReference type="AlphaFoldDB" id="A0AAV2BFR9"/>
<feature type="signal peptide" evidence="1">
    <location>
        <begin position="1"/>
        <end position="19"/>
    </location>
</feature>
<gene>
    <name evidence="2" type="ORF">LARSCL_LOCUS18731</name>
</gene>
<dbReference type="Proteomes" id="UP001497382">
    <property type="component" value="Unassembled WGS sequence"/>
</dbReference>
<evidence type="ECO:0000313" key="3">
    <source>
        <dbReference type="Proteomes" id="UP001497382"/>
    </source>
</evidence>
<name>A0AAV2BFR9_9ARAC</name>
<keyword evidence="1" id="KW-0732">Signal</keyword>
<reference evidence="2 3" key="1">
    <citation type="submission" date="2024-04" db="EMBL/GenBank/DDBJ databases">
        <authorList>
            <person name="Rising A."/>
            <person name="Reimegard J."/>
            <person name="Sonavane S."/>
            <person name="Akerstrom W."/>
            <person name="Nylinder S."/>
            <person name="Hedman E."/>
            <person name="Kallberg Y."/>
        </authorList>
    </citation>
    <scope>NUCLEOTIDE SEQUENCE [LARGE SCALE GENOMIC DNA]</scope>
</reference>
<evidence type="ECO:0008006" key="4">
    <source>
        <dbReference type="Google" id="ProtNLM"/>
    </source>
</evidence>
<keyword evidence="3" id="KW-1185">Reference proteome</keyword>
<dbReference type="EMBL" id="CAXIEN010000347">
    <property type="protein sequence ID" value="CAL1294480.1"/>
    <property type="molecule type" value="Genomic_DNA"/>
</dbReference>
<proteinExistence type="predicted"/>
<comment type="caution">
    <text evidence="2">The sequence shown here is derived from an EMBL/GenBank/DDBJ whole genome shotgun (WGS) entry which is preliminary data.</text>
</comment>
<sequence>MKIFLFLGATYIYTGSSSGMELDTEGCSASTPQLPRQRVLNVQRKRKHSSLLDASTNLQSILKSLPNTAAEDEYDAFGRIIAMGLRKLPPEVALAAQSELLAVHTKYQLKCLKPPQVQSPTDLGQQDKLAFLVQTTLFE</sequence>
<evidence type="ECO:0000313" key="2">
    <source>
        <dbReference type="EMBL" id="CAL1294480.1"/>
    </source>
</evidence>
<accession>A0AAV2BFR9</accession>
<feature type="chain" id="PRO_5043696308" description="BESS domain-containing protein" evidence="1">
    <location>
        <begin position="20"/>
        <end position="139"/>
    </location>
</feature>
<protein>
    <recommendedName>
        <fullName evidence="4">BESS domain-containing protein</fullName>
    </recommendedName>
</protein>
<organism evidence="2 3">
    <name type="scientific">Larinioides sclopetarius</name>
    <dbReference type="NCBI Taxonomy" id="280406"/>
    <lineage>
        <taxon>Eukaryota</taxon>
        <taxon>Metazoa</taxon>
        <taxon>Ecdysozoa</taxon>
        <taxon>Arthropoda</taxon>
        <taxon>Chelicerata</taxon>
        <taxon>Arachnida</taxon>
        <taxon>Araneae</taxon>
        <taxon>Araneomorphae</taxon>
        <taxon>Entelegynae</taxon>
        <taxon>Araneoidea</taxon>
        <taxon>Araneidae</taxon>
        <taxon>Larinioides</taxon>
    </lineage>
</organism>